<accession>A0ABW2KEW3</accession>
<gene>
    <name evidence="1" type="ORF">ACFQRF_12045</name>
</gene>
<organism evidence="1 2">
    <name type="scientific">Marinactinospora rubrisoli</name>
    <dbReference type="NCBI Taxonomy" id="2715399"/>
    <lineage>
        <taxon>Bacteria</taxon>
        <taxon>Bacillati</taxon>
        <taxon>Actinomycetota</taxon>
        <taxon>Actinomycetes</taxon>
        <taxon>Streptosporangiales</taxon>
        <taxon>Nocardiopsidaceae</taxon>
        <taxon>Marinactinospora</taxon>
    </lineage>
</organism>
<reference evidence="2" key="1">
    <citation type="journal article" date="2019" name="Int. J. Syst. Evol. Microbiol.">
        <title>The Global Catalogue of Microorganisms (GCM) 10K type strain sequencing project: providing services to taxonomists for standard genome sequencing and annotation.</title>
        <authorList>
            <consortium name="The Broad Institute Genomics Platform"/>
            <consortium name="The Broad Institute Genome Sequencing Center for Infectious Disease"/>
            <person name="Wu L."/>
            <person name="Ma J."/>
        </authorList>
    </citation>
    <scope>NUCLEOTIDE SEQUENCE [LARGE SCALE GENOMIC DNA]</scope>
    <source>
        <strain evidence="2">CGMCC 4.7382</strain>
    </source>
</reference>
<evidence type="ECO:0000313" key="1">
    <source>
        <dbReference type="EMBL" id="MFC7328473.1"/>
    </source>
</evidence>
<name>A0ABW2KEW3_9ACTN</name>
<dbReference type="RefSeq" id="WP_379871132.1">
    <property type="nucleotide sequence ID" value="NZ_JBHTBH010000005.1"/>
</dbReference>
<dbReference type="Proteomes" id="UP001596540">
    <property type="component" value="Unassembled WGS sequence"/>
</dbReference>
<dbReference type="EMBL" id="JBHTBH010000005">
    <property type="protein sequence ID" value="MFC7328473.1"/>
    <property type="molecule type" value="Genomic_DNA"/>
</dbReference>
<proteinExistence type="predicted"/>
<sequence>MNPTAPVIWFGRHTGHWWALHGDRLYESPTREGLAALLAVPSAPARPAPSPRLRAMAPVTSVAPAPVPPPRHRRSPARYAWPSRYVRGDLLR</sequence>
<comment type="caution">
    <text evidence="1">The sequence shown here is derived from an EMBL/GenBank/DDBJ whole genome shotgun (WGS) entry which is preliminary data.</text>
</comment>
<evidence type="ECO:0000313" key="2">
    <source>
        <dbReference type="Proteomes" id="UP001596540"/>
    </source>
</evidence>
<keyword evidence="2" id="KW-1185">Reference proteome</keyword>
<protein>
    <submittedName>
        <fullName evidence="1">Uncharacterized protein</fullName>
    </submittedName>
</protein>